<protein>
    <submittedName>
        <fullName evidence="2">Uncharacterized protein</fullName>
    </submittedName>
</protein>
<name>A0A347VSU6_9HELI</name>
<dbReference type="Proteomes" id="UP000477070">
    <property type="component" value="Unassembled WGS sequence"/>
</dbReference>
<dbReference type="EMBL" id="QBIU01000001">
    <property type="protein sequence ID" value="MWV69319.1"/>
    <property type="molecule type" value="Genomic_DNA"/>
</dbReference>
<accession>A0A347VSU6</accession>
<evidence type="ECO:0000313" key="4">
    <source>
        <dbReference type="Proteomes" id="UP000477070"/>
    </source>
</evidence>
<evidence type="ECO:0000313" key="3">
    <source>
        <dbReference type="Proteomes" id="UP000029714"/>
    </source>
</evidence>
<dbReference type="Proteomes" id="UP000029714">
    <property type="component" value="Unassembled WGS sequence"/>
</dbReference>
<reference evidence="2" key="3">
    <citation type="submission" date="2018-04" db="EMBL/GenBank/DDBJ databases">
        <authorList>
            <person name="Sheh A."/>
            <person name="Shen Z."/>
            <person name="Mannion A.J."/>
            <person name="Fox J.G."/>
        </authorList>
    </citation>
    <scope>NUCLEOTIDE SEQUENCE</scope>
    <source>
        <strain evidence="2">MIT 97-6194</strain>
    </source>
</reference>
<proteinExistence type="predicted"/>
<dbReference type="RefSeq" id="WP_034573660.1">
    <property type="nucleotide sequence ID" value="NZ_JRMP02000004.1"/>
</dbReference>
<reference evidence="2 3" key="2">
    <citation type="journal article" date="2016" name="Infect. Immun.">
        <title>Helicobacter saguini, a Novel Helicobacter Isolated from Cotton-Top Tamarins with Ulcerative Colitis, Has Proinflammatory Properties and Induces Typhlocolitis and Dysplasia in Gnotobiotic IL-10-/- Mice.</title>
        <authorList>
            <person name="Shen Z."/>
            <person name="Mannion A."/>
            <person name="Whary M.T."/>
            <person name="Muthupalani S."/>
            <person name="Sheh A."/>
            <person name="Feng Y."/>
            <person name="Gong G."/>
            <person name="Vandamme P."/>
            <person name="Holcombe H.R."/>
            <person name="Paster B.J."/>
            <person name="Fox J.G."/>
        </authorList>
    </citation>
    <scope>NUCLEOTIDE SEQUENCE [LARGE SCALE GENOMIC DNA]</scope>
    <source>
        <strain evidence="2 3">MIT 97-6194</strain>
    </source>
</reference>
<gene>
    <name evidence="1" type="ORF">DCO61_04660</name>
    <name evidence="2" type="ORF">LS64_003410</name>
</gene>
<dbReference type="AlphaFoldDB" id="A0A347VSU6"/>
<comment type="caution">
    <text evidence="2">The sequence shown here is derived from an EMBL/GenBank/DDBJ whole genome shotgun (WGS) entry which is preliminary data.</text>
</comment>
<reference evidence="1 4" key="4">
    <citation type="submission" date="2019-12" db="EMBL/GenBank/DDBJ databases">
        <title>Multi-Generational Helicobacter saguini Isolates.</title>
        <authorList>
            <person name="Mannion A."/>
            <person name="Shen Z."/>
            <person name="Fox J.G."/>
        </authorList>
    </citation>
    <scope>NUCLEOTIDE SEQUENCE [LARGE SCALE GENOMIC DNA]</scope>
    <source>
        <strain evidence="1">16-048</strain>
        <strain evidence="4">16-048 (F4)</strain>
    </source>
</reference>
<sequence length="99" mass="11422">MNKDSINKIEITTKNIDRQPYEWREYLKTTLRPFVNKPIANIYDGRVAMLPYGNIGKLSSETAVEKSKANGCNESEHFAAAEQILNLYKNAKLKEIQRF</sequence>
<dbReference type="STRING" id="1548018.LS64_13075"/>
<reference evidence="2 3" key="1">
    <citation type="journal article" date="2014" name="Genome Announc.">
        <title>Draft genome sequences of eight enterohepatic helicobacter species isolated from both laboratory and wild rodents.</title>
        <authorList>
            <person name="Sheh A."/>
            <person name="Shen Z."/>
            <person name="Fox J.G."/>
        </authorList>
    </citation>
    <scope>NUCLEOTIDE SEQUENCE [LARGE SCALE GENOMIC DNA]</scope>
    <source>
        <strain evidence="2 3">MIT 97-6194</strain>
    </source>
</reference>
<evidence type="ECO:0000313" key="1">
    <source>
        <dbReference type="EMBL" id="MWV69319.1"/>
    </source>
</evidence>
<dbReference type="EMBL" id="JRMP02000004">
    <property type="protein sequence ID" value="TLD94980.1"/>
    <property type="molecule type" value="Genomic_DNA"/>
</dbReference>
<organism evidence="2 3">
    <name type="scientific">Helicobacter saguini</name>
    <dbReference type="NCBI Taxonomy" id="1548018"/>
    <lineage>
        <taxon>Bacteria</taxon>
        <taxon>Pseudomonadati</taxon>
        <taxon>Campylobacterota</taxon>
        <taxon>Epsilonproteobacteria</taxon>
        <taxon>Campylobacterales</taxon>
        <taxon>Helicobacteraceae</taxon>
        <taxon>Helicobacter</taxon>
    </lineage>
</organism>
<evidence type="ECO:0000313" key="2">
    <source>
        <dbReference type="EMBL" id="TLD94980.1"/>
    </source>
</evidence>
<keyword evidence="3" id="KW-1185">Reference proteome</keyword>